<dbReference type="RefSeq" id="XP_001275073.1">
    <property type="nucleotide sequence ID" value="XM_001275072.1"/>
</dbReference>
<dbReference type="KEGG" id="act:ACLA_043670"/>
<name>A1C8L0_ASPCL</name>
<proteinExistence type="predicted"/>
<sequence length="419" mass="48366">MTLPYEIRLMIYEKVFYCPNNYEVRRRPINPCCNAQGQCTAIDETPDWYSPYLEFCGHLECGEIAMTIDLIGKDMYVGYNPRIAADCFPCPQHLLRKQLDLRLLQTCRQIYEEARAVPFTHTRFATHQVATLSNFLFCLKSWQIHSLRHLELTIPADVSDYHIEWNETLATVAAACTGLRSLIISIHTFDHKWPNLCSDTFWDGGLLELDRLELQKLDFKVVDQQSFPGPTFRFTAGINASASIEHSLHQARDRLRERYPNSYTEGLKRQLDLKGSTNMCPLYLRNLIHLLPQRSYTHAELQQKLFLGSGLRYLYPNVDNAASKNRSRCMKDSIKRNIRSLRHRFRTIRSRLRGAPSDEKDGPSSTTEKISPEPVEPSSNVERPGDWLRRLILESYAPFIETFPLTIPSGALERPPVTE</sequence>
<dbReference type="VEuPathDB" id="FungiDB:ACLA_043670"/>
<accession>A1C8L0</accession>
<dbReference type="GeneID" id="4707375"/>
<evidence type="ECO:0000313" key="2">
    <source>
        <dbReference type="EMBL" id="EAW13647.1"/>
    </source>
</evidence>
<dbReference type="AlphaFoldDB" id="A1C8L0"/>
<protein>
    <submittedName>
        <fullName evidence="2">Uncharacterized protein</fullName>
    </submittedName>
</protein>
<keyword evidence="3" id="KW-1185">Reference proteome</keyword>
<feature type="region of interest" description="Disordered" evidence="1">
    <location>
        <begin position="350"/>
        <end position="382"/>
    </location>
</feature>
<dbReference type="HOGENOM" id="CLU_026915_0_0_1"/>
<evidence type="ECO:0000256" key="1">
    <source>
        <dbReference type="SAM" id="MobiDB-lite"/>
    </source>
</evidence>
<gene>
    <name evidence="2" type="ORF">ACLA_043670</name>
</gene>
<dbReference type="eggNOG" id="ENOG502TBG3">
    <property type="taxonomic scope" value="Eukaryota"/>
</dbReference>
<dbReference type="PANTHER" id="PTHR38790">
    <property type="entry name" value="2EXR DOMAIN-CONTAINING PROTEIN-RELATED"/>
    <property type="match status" value="1"/>
</dbReference>
<evidence type="ECO:0000313" key="3">
    <source>
        <dbReference type="Proteomes" id="UP000006701"/>
    </source>
</evidence>
<dbReference type="OrthoDB" id="5413827at2759"/>
<dbReference type="Proteomes" id="UP000006701">
    <property type="component" value="Unassembled WGS sequence"/>
</dbReference>
<dbReference type="OMA" id="ASGHYPC"/>
<dbReference type="PANTHER" id="PTHR38790:SF9">
    <property type="entry name" value="F-BOX DOMAIN-CONTAINING PROTEIN"/>
    <property type="match status" value="1"/>
</dbReference>
<dbReference type="EMBL" id="DS027046">
    <property type="protein sequence ID" value="EAW13647.1"/>
    <property type="molecule type" value="Genomic_DNA"/>
</dbReference>
<organism evidence="2 3">
    <name type="scientific">Aspergillus clavatus (strain ATCC 1007 / CBS 513.65 / DSM 816 / NCTC 3887 / NRRL 1 / QM 1276 / 107)</name>
    <dbReference type="NCBI Taxonomy" id="344612"/>
    <lineage>
        <taxon>Eukaryota</taxon>
        <taxon>Fungi</taxon>
        <taxon>Dikarya</taxon>
        <taxon>Ascomycota</taxon>
        <taxon>Pezizomycotina</taxon>
        <taxon>Eurotiomycetes</taxon>
        <taxon>Eurotiomycetidae</taxon>
        <taxon>Eurotiales</taxon>
        <taxon>Aspergillaceae</taxon>
        <taxon>Aspergillus</taxon>
        <taxon>Aspergillus subgen. Fumigati</taxon>
    </lineage>
</organism>
<reference evidence="2 3" key="1">
    <citation type="journal article" date="2008" name="PLoS Genet.">
        <title>Genomic islands in the pathogenic filamentous fungus Aspergillus fumigatus.</title>
        <authorList>
            <person name="Fedorova N.D."/>
            <person name="Khaldi N."/>
            <person name="Joardar V.S."/>
            <person name="Maiti R."/>
            <person name="Amedeo P."/>
            <person name="Anderson M.J."/>
            <person name="Crabtree J."/>
            <person name="Silva J.C."/>
            <person name="Badger J.H."/>
            <person name="Albarraq A."/>
            <person name="Angiuoli S."/>
            <person name="Bussey H."/>
            <person name="Bowyer P."/>
            <person name="Cotty P.J."/>
            <person name="Dyer P.S."/>
            <person name="Egan A."/>
            <person name="Galens K."/>
            <person name="Fraser-Liggett C.M."/>
            <person name="Haas B.J."/>
            <person name="Inman J.M."/>
            <person name="Kent R."/>
            <person name="Lemieux S."/>
            <person name="Malavazi I."/>
            <person name="Orvis J."/>
            <person name="Roemer T."/>
            <person name="Ronning C.M."/>
            <person name="Sundaram J.P."/>
            <person name="Sutton G."/>
            <person name="Turner G."/>
            <person name="Venter J.C."/>
            <person name="White O.R."/>
            <person name="Whitty B.R."/>
            <person name="Youngman P."/>
            <person name="Wolfe K.H."/>
            <person name="Goldman G.H."/>
            <person name="Wortman J.R."/>
            <person name="Jiang B."/>
            <person name="Denning D.W."/>
            <person name="Nierman W.C."/>
        </authorList>
    </citation>
    <scope>NUCLEOTIDE SEQUENCE [LARGE SCALE GENOMIC DNA]</scope>
    <source>
        <strain evidence="3">ATCC 1007 / CBS 513.65 / DSM 816 / NCTC 3887 / NRRL 1</strain>
    </source>
</reference>